<dbReference type="Pfam" id="PF02170">
    <property type="entry name" value="PAZ"/>
    <property type="match status" value="1"/>
</dbReference>
<name>A0ABZ1CTW1_9TREE</name>
<dbReference type="PROSITE" id="PS50822">
    <property type="entry name" value="PIWI"/>
    <property type="match status" value="1"/>
</dbReference>
<gene>
    <name evidence="5" type="ORF">IL334_001703</name>
</gene>
<dbReference type="Proteomes" id="UP001329825">
    <property type="component" value="Chromosome 2"/>
</dbReference>
<reference evidence="5 6" key="1">
    <citation type="submission" date="2024-01" db="EMBL/GenBank/DDBJ databases">
        <title>Comparative genomics of Cryptococcus and Kwoniella reveals pathogenesis evolution and contrasting modes of karyotype evolution via chromosome fusion or intercentromeric recombination.</title>
        <authorList>
            <person name="Coelho M.A."/>
            <person name="David-Palma M."/>
            <person name="Shea T."/>
            <person name="Bowers K."/>
            <person name="McGinley-Smith S."/>
            <person name="Mohammad A.W."/>
            <person name="Gnirke A."/>
            <person name="Yurkov A.M."/>
            <person name="Nowrousian M."/>
            <person name="Sun S."/>
            <person name="Cuomo C.A."/>
            <person name="Heitman J."/>
        </authorList>
    </citation>
    <scope>NUCLEOTIDE SEQUENCE [LARGE SCALE GENOMIC DNA]</scope>
    <source>
        <strain evidence="5">CBS 11374</strain>
    </source>
</reference>
<dbReference type="Gene3D" id="3.40.50.2300">
    <property type="match status" value="1"/>
</dbReference>
<dbReference type="Gene3D" id="3.30.420.10">
    <property type="entry name" value="Ribonuclease H-like superfamily/Ribonuclease H"/>
    <property type="match status" value="1"/>
</dbReference>
<dbReference type="GeneID" id="87953834"/>
<dbReference type="PROSITE" id="PS50821">
    <property type="entry name" value="PAZ"/>
    <property type="match status" value="1"/>
</dbReference>
<comment type="similarity">
    <text evidence="1">Belongs to the argonaute family.</text>
</comment>
<evidence type="ECO:0008006" key="7">
    <source>
        <dbReference type="Google" id="ProtNLM"/>
    </source>
</evidence>
<dbReference type="Pfam" id="PF16486">
    <property type="entry name" value="ArgoN"/>
    <property type="match status" value="1"/>
</dbReference>
<dbReference type="PANTHER" id="PTHR22891">
    <property type="entry name" value="EUKARYOTIC TRANSLATION INITIATION FACTOR 2C"/>
    <property type="match status" value="1"/>
</dbReference>
<evidence type="ECO:0000313" key="6">
    <source>
        <dbReference type="Proteomes" id="UP001329825"/>
    </source>
</evidence>
<dbReference type="RefSeq" id="XP_062789509.1">
    <property type="nucleotide sequence ID" value="XM_062933458.1"/>
</dbReference>
<dbReference type="InterPro" id="IPR045246">
    <property type="entry name" value="Piwi_ago-like"/>
</dbReference>
<evidence type="ECO:0000259" key="4">
    <source>
        <dbReference type="PROSITE" id="PS50822"/>
    </source>
</evidence>
<dbReference type="SUPFAM" id="SSF53098">
    <property type="entry name" value="Ribonuclease H-like"/>
    <property type="match status" value="1"/>
</dbReference>
<feature type="region of interest" description="Disordered" evidence="2">
    <location>
        <begin position="272"/>
        <end position="296"/>
    </location>
</feature>
<feature type="domain" description="Piwi" evidence="4">
    <location>
        <begin position="575"/>
        <end position="881"/>
    </location>
</feature>
<dbReference type="CDD" id="cd02846">
    <property type="entry name" value="PAZ_argonaute_like"/>
    <property type="match status" value="1"/>
</dbReference>
<dbReference type="Pfam" id="PF16487">
    <property type="entry name" value="ArgoMid"/>
    <property type="match status" value="1"/>
</dbReference>
<organism evidence="5 6">
    <name type="scientific">Kwoniella shivajii</name>
    <dbReference type="NCBI Taxonomy" id="564305"/>
    <lineage>
        <taxon>Eukaryota</taxon>
        <taxon>Fungi</taxon>
        <taxon>Dikarya</taxon>
        <taxon>Basidiomycota</taxon>
        <taxon>Agaricomycotina</taxon>
        <taxon>Tremellomycetes</taxon>
        <taxon>Tremellales</taxon>
        <taxon>Cryptococcaceae</taxon>
        <taxon>Kwoniella</taxon>
    </lineage>
</organism>
<dbReference type="InterPro" id="IPR003165">
    <property type="entry name" value="Piwi"/>
</dbReference>
<evidence type="ECO:0000313" key="5">
    <source>
        <dbReference type="EMBL" id="WRT64769.1"/>
    </source>
</evidence>
<dbReference type="Gene3D" id="2.170.260.10">
    <property type="entry name" value="paz domain"/>
    <property type="match status" value="1"/>
</dbReference>
<accession>A0ABZ1CTW1</accession>
<dbReference type="EMBL" id="CP141882">
    <property type="protein sequence ID" value="WRT64769.1"/>
    <property type="molecule type" value="Genomic_DNA"/>
</dbReference>
<dbReference type="SMART" id="SM00950">
    <property type="entry name" value="Piwi"/>
    <property type="match status" value="1"/>
</dbReference>
<dbReference type="InterPro" id="IPR032474">
    <property type="entry name" value="Argonaute_N"/>
</dbReference>
<dbReference type="InterPro" id="IPR003100">
    <property type="entry name" value="PAZ_dom"/>
</dbReference>
<dbReference type="SUPFAM" id="SSF101690">
    <property type="entry name" value="PAZ domain"/>
    <property type="match status" value="1"/>
</dbReference>
<keyword evidence="6" id="KW-1185">Reference proteome</keyword>
<dbReference type="Pfam" id="PF02171">
    <property type="entry name" value="Piwi"/>
    <property type="match status" value="1"/>
</dbReference>
<dbReference type="InterPro" id="IPR012337">
    <property type="entry name" value="RNaseH-like_sf"/>
</dbReference>
<sequence>MAEQDDGAQAIQNAFENLSFKDAHDDLSEYVRRPGFGRQGRPIQVAANMFPVNMKNNANGLVIYHYDIDFRPEEGRLKFKKTRDLSWRVWKKLVADAHPKVKKELEAAAYDQQSSFYTPFRIPMSKAKSEVPVSLPEEYPEPGKPNRDQQFIVTVQFAREIDLSRIITYCKGQELNAELRDMVAMGRAAINILLRQDLYDRFTAKGAQGRRFYTLENSSSIGSGGVVLEGFIQSFLFCQAGHPAIQLDTAYGPFFRPDLLINVLTDLLGGGGSGGGGRGGRGGGRGGFNGRGGPPGGFAGGQVPLEDLLQGKLYHISKLLKGAKCTLTYSKSKKPLIINGFLDKTAAECKFDMKSKDGAPNQMITVSQYFHNFHNITLKRPRLPLVKVGNKSLIPLELIKLCDFNAIPFAAVTADQTAEMIRVAAKPPPERSAQIIKWRSKINYSQLPRLKDWGIQIQAEMMRIPARVLPPPVVHYAGREMNVQRGSWNVGGVRFLKPGAPLRSWSICCFDSYIKNDEIKNFFGEFINVLVKQGCSVEKRDPPIVRPENNQNVHATLRKAAQQAHEASQKINPQIIFVIVPRKDLAFYSSVKRIATNELKMPVVTQIMQSAKVKNDRGRDQYCGNMSMKVHAKLGGITHTVKIPQAIDKTTMLVGADVSHPPQLTQRASVIHPSIAVTVAAINGDNNFFVPCIRLQEGRKEMVDDLKAMMKSHIELFEKRTGAKPQKILMFRDGVSEGQYGQCATTERDQILAACREMDPKYRPKITFTICAKRHHMRFFAVDDTTRDRTGNLPPGTCVDTAVTHPFAFDFYLQAHAGLQGTARPTHYVVVVDENAFSADKMQDLCNSLCYSYARTAKAVSLIPVCYYADIIAGKARDFAYPGDESETATVTSQSSGAINATFDPYVLRERVEKHASFNHVAWVGPLL</sequence>
<dbReference type="InterPro" id="IPR036085">
    <property type="entry name" value="PAZ_dom_sf"/>
</dbReference>
<dbReference type="InterPro" id="IPR032473">
    <property type="entry name" value="Argonaute_Mid_dom"/>
</dbReference>
<proteinExistence type="inferred from homology"/>
<dbReference type="InterPro" id="IPR032472">
    <property type="entry name" value="ArgoL2"/>
</dbReference>
<dbReference type="InterPro" id="IPR036397">
    <property type="entry name" value="RNaseH_sf"/>
</dbReference>
<evidence type="ECO:0000259" key="3">
    <source>
        <dbReference type="PROSITE" id="PS50821"/>
    </source>
</evidence>
<protein>
    <recommendedName>
        <fullName evidence="7">Argonaute</fullName>
    </recommendedName>
</protein>
<dbReference type="SMART" id="SM00949">
    <property type="entry name" value="PAZ"/>
    <property type="match status" value="1"/>
</dbReference>
<dbReference type="Pfam" id="PF16488">
    <property type="entry name" value="ArgoL2"/>
    <property type="match status" value="1"/>
</dbReference>
<dbReference type="CDD" id="cd04657">
    <property type="entry name" value="Piwi_ago-like"/>
    <property type="match status" value="1"/>
</dbReference>
<feature type="domain" description="PAZ" evidence="3">
    <location>
        <begin position="304"/>
        <end position="403"/>
    </location>
</feature>
<evidence type="ECO:0000256" key="2">
    <source>
        <dbReference type="SAM" id="MobiDB-lite"/>
    </source>
</evidence>
<evidence type="ECO:0000256" key="1">
    <source>
        <dbReference type="RuleBase" id="RU361178"/>
    </source>
</evidence>